<gene>
    <name evidence="1" type="ORF">HY473_01700</name>
</gene>
<organism evidence="1 2">
    <name type="scientific">Candidatus Sungiibacteriota bacterium</name>
    <dbReference type="NCBI Taxonomy" id="2750080"/>
    <lineage>
        <taxon>Bacteria</taxon>
        <taxon>Candidatus Sungiibacteriota</taxon>
    </lineage>
</organism>
<protein>
    <submittedName>
        <fullName evidence="1">Uncharacterized protein</fullName>
    </submittedName>
</protein>
<name>A0A932YYU5_9BACT</name>
<comment type="caution">
    <text evidence="1">The sequence shown here is derived from an EMBL/GenBank/DDBJ whole genome shotgun (WGS) entry which is preliminary data.</text>
</comment>
<evidence type="ECO:0000313" key="2">
    <source>
        <dbReference type="Proteomes" id="UP000756703"/>
    </source>
</evidence>
<proteinExistence type="predicted"/>
<reference evidence="1" key="1">
    <citation type="submission" date="2020-07" db="EMBL/GenBank/DDBJ databases">
        <title>Huge and variable diversity of episymbiotic CPR bacteria and DPANN archaea in groundwater ecosystems.</title>
        <authorList>
            <person name="He C.Y."/>
            <person name="Keren R."/>
            <person name="Whittaker M."/>
            <person name="Farag I.F."/>
            <person name="Doudna J."/>
            <person name="Cate J.H.D."/>
            <person name="Banfield J.F."/>
        </authorList>
    </citation>
    <scope>NUCLEOTIDE SEQUENCE</scope>
    <source>
        <strain evidence="1">NC_groundwater_1225_Ag_S-0.1um_56_177</strain>
    </source>
</reference>
<dbReference type="Proteomes" id="UP000756703">
    <property type="component" value="Unassembled WGS sequence"/>
</dbReference>
<accession>A0A932YYU5</accession>
<evidence type="ECO:0000313" key="1">
    <source>
        <dbReference type="EMBL" id="MBI4132786.1"/>
    </source>
</evidence>
<dbReference type="AlphaFoldDB" id="A0A932YYU5"/>
<dbReference type="EMBL" id="JACQMI010000013">
    <property type="protein sequence ID" value="MBI4132786.1"/>
    <property type="molecule type" value="Genomic_DNA"/>
</dbReference>
<sequence length="66" mass="7429">MKTRELERRASWELIAVYDELLLRTRDPELFATIRRRRQATAAILNRREGNGGASGSVTARSLASA</sequence>